<feature type="compositionally biased region" description="Low complexity" evidence="1">
    <location>
        <begin position="94"/>
        <end position="108"/>
    </location>
</feature>
<keyword evidence="3" id="KW-1185">Reference proteome</keyword>
<proteinExistence type="predicted"/>
<name>A0A7W9Q3U8_9ACTN</name>
<dbReference type="Proteomes" id="UP000585836">
    <property type="component" value="Unassembled WGS sequence"/>
</dbReference>
<dbReference type="RefSeq" id="WP_225818024.1">
    <property type="nucleotide sequence ID" value="NZ_BAAAWF010000079.1"/>
</dbReference>
<protein>
    <submittedName>
        <fullName evidence="2">Uncharacterized protein</fullName>
    </submittedName>
</protein>
<evidence type="ECO:0000256" key="1">
    <source>
        <dbReference type="SAM" id="MobiDB-lite"/>
    </source>
</evidence>
<dbReference type="AlphaFoldDB" id="A0A7W9Q3U8"/>
<comment type="caution">
    <text evidence="2">The sequence shown here is derived from an EMBL/GenBank/DDBJ whole genome shotgun (WGS) entry which is preliminary data.</text>
</comment>
<organism evidence="2 3">
    <name type="scientific">Streptomyces echinatus</name>
    <dbReference type="NCBI Taxonomy" id="67293"/>
    <lineage>
        <taxon>Bacteria</taxon>
        <taxon>Bacillati</taxon>
        <taxon>Actinomycetota</taxon>
        <taxon>Actinomycetes</taxon>
        <taxon>Kitasatosporales</taxon>
        <taxon>Streptomycetaceae</taxon>
        <taxon>Streptomyces</taxon>
    </lineage>
</organism>
<evidence type="ECO:0000313" key="3">
    <source>
        <dbReference type="Proteomes" id="UP000585836"/>
    </source>
</evidence>
<sequence length="142" mass="15121">MPQLSTRSTAAELDRQVHRLYAVARRARALAGILTHPQATGDGVAYASARIPRALSAAQRLLALPGVAAHQETPYALSFLTQAEQQLNAPSTSLLRLPPQPDRLLLGPMTPTTISAWSSSGTSRSAAAPWSTPRRSNRSSAD</sequence>
<gene>
    <name evidence="2" type="ORF">FHS34_008422</name>
</gene>
<dbReference type="EMBL" id="JACHJK010000037">
    <property type="protein sequence ID" value="MBB5932901.1"/>
    <property type="molecule type" value="Genomic_DNA"/>
</dbReference>
<feature type="compositionally biased region" description="Low complexity" evidence="1">
    <location>
        <begin position="115"/>
        <end position="128"/>
    </location>
</feature>
<evidence type="ECO:0000313" key="2">
    <source>
        <dbReference type="EMBL" id="MBB5932901.1"/>
    </source>
</evidence>
<accession>A0A7W9Q3U8</accession>
<reference evidence="2 3" key="1">
    <citation type="submission" date="2020-08" db="EMBL/GenBank/DDBJ databases">
        <title>Genomic Encyclopedia of Type Strains, Phase III (KMG-III): the genomes of soil and plant-associated and newly described type strains.</title>
        <authorList>
            <person name="Whitman W."/>
        </authorList>
    </citation>
    <scope>NUCLEOTIDE SEQUENCE [LARGE SCALE GENOMIC DNA]</scope>
    <source>
        <strain evidence="2 3">CECT 3313</strain>
    </source>
</reference>
<feature type="region of interest" description="Disordered" evidence="1">
    <location>
        <begin position="93"/>
        <end position="142"/>
    </location>
</feature>